<dbReference type="EMBL" id="CP005973">
    <property type="protein sequence ID" value="AJR06320.1"/>
    <property type="molecule type" value="Genomic_DNA"/>
</dbReference>
<proteinExistence type="inferred from homology"/>
<accession>A0A0C5WTI1</accession>
<dbReference type="PROSITE" id="PS01174">
    <property type="entry name" value="LIPASE_GDXG_SER"/>
    <property type="match status" value="1"/>
</dbReference>
<dbReference type="InterPro" id="IPR050300">
    <property type="entry name" value="GDXG_lipolytic_enzyme"/>
</dbReference>
<dbReference type="Proteomes" id="UP000032303">
    <property type="component" value="Chromosome 1"/>
</dbReference>
<dbReference type="InterPro" id="IPR033140">
    <property type="entry name" value="Lipase_GDXG_put_SER_AS"/>
</dbReference>
<dbReference type="KEGG" id="pgb:H744_1c1297"/>
<feature type="domain" description="Alpha/beta hydrolase fold-3" evidence="4">
    <location>
        <begin position="81"/>
        <end position="282"/>
    </location>
</feature>
<dbReference type="OrthoDB" id="9806180at2"/>
<dbReference type="GO" id="GO:0016787">
    <property type="term" value="F:hydrolase activity"/>
    <property type="evidence" value="ECO:0007669"/>
    <property type="project" value="UniProtKB-KW"/>
</dbReference>
<protein>
    <recommendedName>
        <fullName evidence="4">Alpha/beta hydrolase fold-3 domain-containing protein</fullName>
    </recommendedName>
</protein>
<dbReference type="STRING" id="658445.H744_1c1297"/>
<dbReference type="SUPFAM" id="SSF53474">
    <property type="entry name" value="alpha/beta-Hydrolases"/>
    <property type="match status" value="1"/>
</dbReference>
<evidence type="ECO:0000256" key="3">
    <source>
        <dbReference type="PROSITE-ProRule" id="PRU10038"/>
    </source>
</evidence>
<keyword evidence="6" id="KW-1185">Reference proteome</keyword>
<comment type="similarity">
    <text evidence="1">Belongs to the 'GDXG' lipolytic enzyme family.</text>
</comment>
<organism evidence="5 6">
    <name type="scientific">Photobacterium gaetbulicola Gung47</name>
    <dbReference type="NCBI Taxonomy" id="658445"/>
    <lineage>
        <taxon>Bacteria</taxon>
        <taxon>Pseudomonadati</taxon>
        <taxon>Pseudomonadota</taxon>
        <taxon>Gammaproteobacteria</taxon>
        <taxon>Vibrionales</taxon>
        <taxon>Vibrionaceae</taxon>
        <taxon>Photobacterium</taxon>
    </lineage>
</organism>
<reference evidence="5 6" key="1">
    <citation type="submission" date="2013-05" db="EMBL/GenBank/DDBJ databases">
        <title>Complete genome sequence of the lipase-producing bacterium Photobacterium gaetbulicola Gung47.</title>
        <authorList>
            <person name="Kim Y.-O."/>
        </authorList>
    </citation>
    <scope>NUCLEOTIDE SEQUENCE [LARGE SCALE GENOMIC DNA]</scope>
    <source>
        <strain evidence="5 6">Gung47</strain>
    </source>
</reference>
<evidence type="ECO:0000313" key="5">
    <source>
        <dbReference type="EMBL" id="AJR06320.1"/>
    </source>
</evidence>
<evidence type="ECO:0000256" key="1">
    <source>
        <dbReference type="ARBA" id="ARBA00010515"/>
    </source>
</evidence>
<evidence type="ECO:0000313" key="6">
    <source>
        <dbReference type="Proteomes" id="UP000032303"/>
    </source>
</evidence>
<evidence type="ECO:0000256" key="2">
    <source>
        <dbReference type="ARBA" id="ARBA00022801"/>
    </source>
</evidence>
<dbReference type="Gene3D" id="3.40.50.1820">
    <property type="entry name" value="alpha/beta hydrolase"/>
    <property type="match status" value="1"/>
</dbReference>
<gene>
    <name evidence="5" type="ORF">H744_1c1297</name>
</gene>
<dbReference type="HOGENOM" id="CLU_012494_6_4_6"/>
<name>A0A0C5WTI1_9GAMM</name>
<dbReference type="PANTHER" id="PTHR48081">
    <property type="entry name" value="AB HYDROLASE SUPERFAMILY PROTEIN C4A8.06C"/>
    <property type="match status" value="1"/>
</dbReference>
<evidence type="ECO:0000259" key="4">
    <source>
        <dbReference type="Pfam" id="PF07859"/>
    </source>
</evidence>
<dbReference type="InterPro" id="IPR029058">
    <property type="entry name" value="AB_hydrolase_fold"/>
</dbReference>
<dbReference type="PATRIC" id="fig|658445.3.peg.1409"/>
<dbReference type="Pfam" id="PF07859">
    <property type="entry name" value="Abhydrolase_3"/>
    <property type="match status" value="1"/>
</dbReference>
<sequence length="306" mass="34321">MADMPTSLQIWLKSFNDALAEAKQLGIPPTPEMARLGLATITQQFVTSRVDISRVFDTHIHGTSIPCRIYHPSPEHELPILLFIHGGGHMCGSIEVYDPISRRLAHHSQHIVVTIDYRLSPEHPYPKGLVDCIMGLEEMINTLKPLPIAFEPTISLAGDSAGGALAATLAQRNPDSVDKLVLIYPSLDYTFSCESLIDYREGFILETAKIQWYFDQYFQLGENRHEASPLFGALPSNHPATTLITAGFDPIQDEGKRYFERLQILGVESTHQHFDDMTHAFLNLEDLVSEHCAATYRHISDFLNPQ</sequence>
<feature type="active site" evidence="3">
    <location>
        <position position="160"/>
    </location>
</feature>
<dbReference type="InterPro" id="IPR013094">
    <property type="entry name" value="AB_hydrolase_3"/>
</dbReference>
<dbReference type="AlphaFoldDB" id="A0A0C5WTI1"/>
<keyword evidence="2" id="KW-0378">Hydrolase</keyword>
<dbReference type="PANTHER" id="PTHR48081:SF8">
    <property type="entry name" value="ALPHA_BETA HYDROLASE FOLD-3 DOMAIN-CONTAINING PROTEIN-RELATED"/>
    <property type="match status" value="1"/>
</dbReference>